<organism evidence="1 2">
    <name type="scientific">Autumnicola psychrophila</name>
    <dbReference type="NCBI Taxonomy" id="3075592"/>
    <lineage>
        <taxon>Bacteria</taxon>
        <taxon>Pseudomonadati</taxon>
        <taxon>Bacteroidota</taxon>
        <taxon>Flavobacteriia</taxon>
        <taxon>Flavobacteriales</taxon>
        <taxon>Flavobacteriaceae</taxon>
        <taxon>Autumnicola</taxon>
    </lineage>
</organism>
<accession>A0ABU3DU42</accession>
<gene>
    <name evidence="1" type="ORF">RM541_12715</name>
</gene>
<dbReference type="Proteomes" id="UP001253848">
    <property type="component" value="Unassembled WGS sequence"/>
</dbReference>
<keyword evidence="2" id="KW-1185">Reference proteome</keyword>
<reference evidence="1 2" key="1">
    <citation type="submission" date="2023-09" db="EMBL/GenBank/DDBJ databases">
        <authorList>
            <person name="Rey-Velasco X."/>
        </authorList>
    </citation>
    <scope>NUCLEOTIDE SEQUENCE [LARGE SCALE GENOMIC DNA]</scope>
    <source>
        <strain evidence="1 2">F225</strain>
    </source>
</reference>
<proteinExistence type="predicted"/>
<name>A0ABU3DU42_9FLAO</name>
<dbReference type="RefSeq" id="WP_311500520.1">
    <property type="nucleotide sequence ID" value="NZ_JAVRHN010000009.1"/>
</dbReference>
<dbReference type="EMBL" id="JAVRHN010000009">
    <property type="protein sequence ID" value="MDT0687227.1"/>
    <property type="molecule type" value="Genomic_DNA"/>
</dbReference>
<evidence type="ECO:0000313" key="2">
    <source>
        <dbReference type="Proteomes" id="UP001253848"/>
    </source>
</evidence>
<evidence type="ECO:0000313" key="1">
    <source>
        <dbReference type="EMBL" id="MDT0687227.1"/>
    </source>
</evidence>
<protein>
    <submittedName>
        <fullName evidence="1">Uncharacterized protein</fullName>
    </submittedName>
</protein>
<comment type="caution">
    <text evidence="1">The sequence shown here is derived from an EMBL/GenBank/DDBJ whole genome shotgun (WGS) entry which is preliminary data.</text>
</comment>
<sequence length="103" mass="12033">MVQLMIWDHFDLSGNFEKHPLNPENNITWNDEVISGYEDYYGGSVKENNQQVLDLQKRYVDKLLSLTFKYGNVLYNMTNESSLGEEWEKVSYLPTNTMPLTSC</sequence>